<evidence type="ECO:0000313" key="1">
    <source>
        <dbReference type="EMBL" id="MBV7276900.1"/>
    </source>
</evidence>
<name>A0A949TQY0_9CLOT</name>
<dbReference type="AlphaFoldDB" id="A0A949TQY0"/>
<reference evidence="1" key="1">
    <citation type="submission" date="2020-12" db="EMBL/GenBank/DDBJ databases">
        <title>Clostridium thailandense sp. nov., a novel acetogenic bacterium isolated from peat land soil in Thailand.</title>
        <authorList>
            <person name="Chaikitkaew S."/>
            <person name="Birkeland N.K."/>
        </authorList>
    </citation>
    <scope>NUCLEOTIDE SEQUENCE</scope>
    <source>
        <strain evidence="1">PL3</strain>
    </source>
</reference>
<gene>
    <name evidence="1" type="ORF">I6U48_28945</name>
</gene>
<sequence>MKIDKLFLNAGKNDEEEKQSWISKIVNGKKPSKKSNYGHCNAYTSVVCLRCDKCWGYSARSLEKSNEE</sequence>
<dbReference type="EMBL" id="JAEEGC010000227">
    <property type="protein sequence ID" value="MBV7276900.1"/>
    <property type="molecule type" value="Genomic_DNA"/>
</dbReference>
<organism evidence="1 2">
    <name type="scientific">Clostridium thailandense</name>
    <dbReference type="NCBI Taxonomy" id="2794346"/>
    <lineage>
        <taxon>Bacteria</taxon>
        <taxon>Bacillati</taxon>
        <taxon>Bacillota</taxon>
        <taxon>Clostridia</taxon>
        <taxon>Eubacteriales</taxon>
        <taxon>Clostridiaceae</taxon>
        <taxon>Clostridium</taxon>
    </lineage>
</organism>
<dbReference type="Proteomes" id="UP000694308">
    <property type="component" value="Unassembled WGS sequence"/>
</dbReference>
<dbReference type="RefSeq" id="WP_218323978.1">
    <property type="nucleotide sequence ID" value="NZ_JAEEGC010000227.1"/>
</dbReference>
<comment type="caution">
    <text evidence="1">The sequence shown here is derived from an EMBL/GenBank/DDBJ whole genome shotgun (WGS) entry which is preliminary data.</text>
</comment>
<accession>A0A949TQY0</accession>
<protein>
    <submittedName>
        <fullName evidence="1">Uncharacterized protein</fullName>
    </submittedName>
</protein>
<evidence type="ECO:0000313" key="2">
    <source>
        <dbReference type="Proteomes" id="UP000694308"/>
    </source>
</evidence>
<keyword evidence="2" id="KW-1185">Reference proteome</keyword>
<proteinExistence type="predicted"/>